<reference evidence="1" key="1">
    <citation type="submission" date="2022-07" db="EMBL/GenBank/DDBJ databases">
        <title>The genome of Lyophyllum shimeji provides insight into the initial evolution of ectomycorrhizal fungal genome.</title>
        <authorList>
            <person name="Kobayashi Y."/>
            <person name="Shibata T."/>
            <person name="Hirakawa H."/>
            <person name="Shigenobu S."/>
            <person name="Nishiyama T."/>
            <person name="Yamada A."/>
            <person name="Hasebe M."/>
            <person name="Kawaguchi M."/>
        </authorList>
    </citation>
    <scope>NUCLEOTIDE SEQUENCE</scope>
    <source>
        <strain evidence="1">AT787</strain>
    </source>
</reference>
<sequence>MSSTSNHGHLLHVSVLQASTSFVLKNAGTSRSLTGSSHSHTVHLSHIVRLENFTVTHMLCGRNTTCQTKTSHRCNLRFLCLIGRARSIFGGL</sequence>
<organism evidence="1 2">
    <name type="scientific">Lyophyllum shimeji</name>
    <name type="common">Hon-shimeji</name>
    <name type="synonym">Tricholoma shimeji</name>
    <dbReference type="NCBI Taxonomy" id="47721"/>
    <lineage>
        <taxon>Eukaryota</taxon>
        <taxon>Fungi</taxon>
        <taxon>Dikarya</taxon>
        <taxon>Basidiomycota</taxon>
        <taxon>Agaricomycotina</taxon>
        <taxon>Agaricomycetes</taxon>
        <taxon>Agaricomycetidae</taxon>
        <taxon>Agaricales</taxon>
        <taxon>Tricholomatineae</taxon>
        <taxon>Lyophyllaceae</taxon>
        <taxon>Lyophyllum</taxon>
    </lineage>
</organism>
<dbReference type="EMBL" id="BRPK01000008">
    <property type="protein sequence ID" value="GLB40736.1"/>
    <property type="molecule type" value="Genomic_DNA"/>
</dbReference>
<keyword evidence="2" id="KW-1185">Reference proteome</keyword>
<dbReference type="Proteomes" id="UP001063166">
    <property type="component" value="Unassembled WGS sequence"/>
</dbReference>
<proteinExistence type="predicted"/>
<evidence type="ECO:0000313" key="1">
    <source>
        <dbReference type="EMBL" id="GLB40736.1"/>
    </source>
</evidence>
<comment type="caution">
    <text evidence="1">The sequence shown here is derived from an EMBL/GenBank/DDBJ whole genome shotgun (WGS) entry which is preliminary data.</text>
</comment>
<evidence type="ECO:0000313" key="2">
    <source>
        <dbReference type="Proteomes" id="UP001063166"/>
    </source>
</evidence>
<accession>A0A9P3US18</accession>
<name>A0A9P3US18_LYOSH</name>
<protein>
    <submittedName>
        <fullName evidence="1">Uncharacterized protein</fullName>
    </submittedName>
</protein>
<gene>
    <name evidence="1" type="ORF">LshimejAT787_0806070</name>
</gene>
<dbReference type="AlphaFoldDB" id="A0A9P3US18"/>